<dbReference type="Pfam" id="PF02086">
    <property type="entry name" value="MethyltransfD12"/>
    <property type="match status" value="1"/>
</dbReference>
<comment type="catalytic activity">
    <reaction evidence="5">
        <text>a 2'-deoxyadenosine in DNA + S-adenosyl-L-methionine = an N(6)-methyl-2'-deoxyadenosine in DNA + S-adenosyl-L-homocysteine + H(+)</text>
        <dbReference type="Rhea" id="RHEA:15197"/>
        <dbReference type="Rhea" id="RHEA-COMP:12418"/>
        <dbReference type="Rhea" id="RHEA-COMP:12419"/>
        <dbReference type="ChEBI" id="CHEBI:15378"/>
        <dbReference type="ChEBI" id="CHEBI:57856"/>
        <dbReference type="ChEBI" id="CHEBI:59789"/>
        <dbReference type="ChEBI" id="CHEBI:90615"/>
        <dbReference type="ChEBI" id="CHEBI:90616"/>
        <dbReference type="EC" id="2.1.1.72"/>
    </reaction>
</comment>
<keyword evidence="4" id="KW-0949">S-adenosyl-L-methionine</keyword>
<dbReference type="GO" id="GO:0009307">
    <property type="term" value="P:DNA restriction-modification system"/>
    <property type="evidence" value="ECO:0007669"/>
    <property type="project" value="InterPro"/>
</dbReference>
<dbReference type="GO" id="GO:0009007">
    <property type="term" value="F:site-specific DNA-methyltransferase (adenine-specific) activity"/>
    <property type="evidence" value="ECO:0007669"/>
    <property type="project" value="UniProtKB-EC"/>
</dbReference>
<dbReference type="PRINTS" id="PR00505">
    <property type="entry name" value="D12N6MTFRASE"/>
</dbReference>
<dbReference type="SUPFAM" id="SSF53335">
    <property type="entry name" value="S-adenosyl-L-methionine-dependent methyltransferases"/>
    <property type="match status" value="1"/>
</dbReference>
<dbReference type="AlphaFoldDB" id="A0A921SU60"/>
<sequence>MRYIGNKENVVPRIDEILTRKHITGESLFDFFSGTTSVGKYYKRMGYRVNTSDFMYFSYCLQKAYIENNTDPGFERLLPELCIEPSGLFMTPLERVVAYLDKLKPEQGFIYNHYTPGGTADLPQPRMYFSDENGGKIDAIRRQIEQWHEAGLLVENEYYILLATLIESVSFYANVAGVYAAFYKKWDPRAVKPLRLRPIEILVNNRENRVYYADSMTLLDRVDADILYLDPPYNERQYASNYHVLETIARNDNPEIRGVTGMRDYTTQRSRFCKSTSALADLDRIAREATYRYLVLSYNSEGIMSSEKIIEVLSRYGDVEMEQFEYLRFKSNNNGLSSTKRHIWEQLYILKRL</sequence>
<dbReference type="GO" id="GO:0003676">
    <property type="term" value="F:nucleic acid binding"/>
    <property type="evidence" value="ECO:0007669"/>
    <property type="project" value="InterPro"/>
</dbReference>
<accession>A0A921SU60</accession>
<evidence type="ECO:0000313" key="6">
    <source>
        <dbReference type="EMBL" id="HJG88283.1"/>
    </source>
</evidence>
<evidence type="ECO:0000313" key="7">
    <source>
        <dbReference type="Proteomes" id="UP000757103"/>
    </source>
</evidence>
<evidence type="ECO:0000256" key="5">
    <source>
        <dbReference type="ARBA" id="ARBA00047942"/>
    </source>
</evidence>
<proteinExistence type="predicted"/>
<dbReference type="InterPro" id="IPR029063">
    <property type="entry name" value="SAM-dependent_MTases_sf"/>
</dbReference>
<dbReference type="Proteomes" id="UP000757103">
    <property type="component" value="Unassembled WGS sequence"/>
</dbReference>
<reference evidence="6" key="1">
    <citation type="journal article" date="2021" name="PeerJ">
        <title>Extensive microbial diversity within the chicken gut microbiome revealed by metagenomics and culture.</title>
        <authorList>
            <person name="Gilroy R."/>
            <person name="Ravi A."/>
            <person name="Getino M."/>
            <person name="Pursley I."/>
            <person name="Horton D.L."/>
            <person name="Alikhan N.F."/>
            <person name="Baker D."/>
            <person name="Gharbi K."/>
            <person name="Hall N."/>
            <person name="Watson M."/>
            <person name="Adriaenssens E.M."/>
            <person name="Foster-Nyarko E."/>
            <person name="Jarju S."/>
            <person name="Secka A."/>
            <person name="Antonio M."/>
            <person name="Oren A."/>
            <person name="Chaudhuri R.R."/>
            <person name="La Ragione R."/>
            <person name="Hildebrand F."/>
            <person name="Pallen M.J."/>
        </authorList>
    </citation>
    <scope>NUCLEOTIDE SEQUENCE</scope>
    <source>
        <strain evidence="6">CHK121-7720</strain>
    </source>
</reference>
<evidence type="ECO:0000256" key="1">
    <source>
        <dbReference type="ARBA" id="ARBA00011900"/>
    </source>
</evidence>
<dbReference type="InterPro" id="IPR002052">
    <property type="entry name" value="DNA_methylase_N6_adenine_CS"/>
</dbReference>
<dbReference type="RefSeq" id="WP_273305351.1">
    <property type="nucleotide sequence ID" value="NZ_CALUJX010000001.1"/>
</dbReference>
<organism evidence="6 7">
    <name type="scientific">Barnesiella viscericola</name>
    <dbReference type="NCBI Taxonomy" id="397865"/>
    <lineage>
        <taxon>Bacteria</taxon>
        <taxon>Pseudomonadati</taxon>
        <taxon>Bacteroidota</taxon>
        <taxon>Bacteroidia</taxon>
        <taxon>Bacteroidales</taxon>
        <taxon>Barnesiellaceae</taxon>
        <taxon>Barnesiella</taxon>
    </lineage>
</organism>
<evidence type="ECO:0000256" key="3">
    <source>
        <dbReference type="ARBA" id="ARBA00022679"/>
    </source>
</evidence>
<comment type="caution">
    <text evidence="6">The sequence shown here is derived from an EMBL/GenBank/DDBJ whole genome shotgun (WGS) entry which is preliminary data.</text>
</comment>
<keyword evidence="2 6" id="KW-0489">Methyltransferase</keyword>
<dbReference type="InterPro" id="IPR012327">
    <property type="entry name" value="MeTrfase_D12"/>
</dbReference>
<dbReference type="EMBL" id="DYUD01000010">
    <property type="protein sequence ID" value="HJG88283.1"/>
    <property type="molecule type" value="Genomic_DNA"/>
</dbReference>
<dbReference type="PROSITE" id="PS00092">
    <property type="entry name" value="N6_MTASE"/>
    <property type="match status" value="1"/>
</dbReference>
<protein>
    <recommendedName>
        <fullName evidence="1">site-specific DNA-methyltransferase (adenine-specific)</fullName>
        <ecNumber evidence="1">2.1.1.72</ecNumber>
    </recommendedName>
</protein>
<gene>
    <name evidence="6" type="ORF">K8U91_02230</name>
</gene>
<reference evidence="6" key="2">
    <citation type="submission" date="2021-09" db="EMBL/GenBank/DDBJ databases">
        <authorList>
            <person name="Gilroy R."/>
        </authorList>
    </citation>
    <scope>NUCLEOTIDE SEQUENCE</scope>
    <source>
        <strain evidence="6">CHK121-7720</strain>
    </source>
</reference>
<keyword evidence="3" id="KW-0808">Transferase</keyword>
<dbReference type="EC" id="2.1.1.72" evidence="1"/>
<evidence type="ECO:0000256" key="4">
    <source>
        <dbReference type="ARBA" id="ARBA00022691"/>
    </source>
</evidence>
<evidence type="ECO:0000256" key="2">
    <source>
        <dbReference type="ARBA" id="ARBA00022603"/>
    </source>
</evidence>
<name>A0A921SU60_9BACT</name>
<dbReference type="GO" id="GO:0032259">
    <property type="term" value="P:methylation"/>
    <property type="evidence" value="ECO:0007669"/>
    <property type="project" value="UniProtKB-KW"/>
</dbReference>